<protein>
    <recommendedName>
        <fullName evidence="2">Crossover junction endonuclease MUS81</fullName>
        <ecNumber evidence="2">3.1.22.-</ecNumber>
    </recommendedName>
</protein>
<keyword evidence="2" id="KW-0227">DNA damage</keyword>
<dbReference type="Pfam" id="PF02732">
    <property type="entry name" value="ERCC4"/>
    <property type="match status" value="1"/>
</dbReference>
<feature type="non-terminal residue" evidence="5">
    <location>
        <position position="182"/>
    </location>
</feature>
<comment type="cofactor">
    <cofactor evidence="2">
        <name>Mg(2+)</name>
        <dbReference type="ChEBI" id="CHEBI:18420"/>
    </cofactor>
</comment>
<gene>
    <name evidence="5" type="ORF">EZS28_054637</name>
</gene>
<name>A0A5J4QJU3_9EUKA</name>
<sequence>MQKDKININNSDNEIQSDEDSTEVDNQGITDSEEEEDENDEFILDCIVERKTIDDLKMSLKDTRFDEQRFRLARCGINRVVYLIEGELGASSLANVLNTVASTASLQAVASAKTNEQKITERNKLKEKLQEKEKLQQKRNFHGWSGKNAGHWHKQEDTMKSNVSFLTAMQTAMRNIQIHSGF</sequence>
<dbReference type="Proteomes" id="UP000324800">
    <property type="component" value="Unassembled WGS sequence"/>
</dbReference>
<keyword evidence="2" id="KW-0539">Nucleus</keyword>
<feature type="domain" description="ERCC4" evidence="4">
    <location>
        <begin position="32"/>
        <end position="152"/>
    </location>
</feature>
<dbReference type="PANTHER" id="PTHR13451">
    <property type="entry name" value="CLASS II CROSSOVER JUNCTION ENDONUCLEASE MUS81"/>
    <property type="match status" value="1"/>
</dbReference>
<dbReference type="GO" id="GO:0006308">
    <property type="term" value="P:DNA catabolic process"/>
    <property type="evidence" value="ECO:0007669"/>
    <property type="project" value="UniProtKB-UniRule"/>
</dbReference>
<dbReference type="GO" id="GO:0008821">
    <property type="term" value="F:crossover junction DNA endonuclease activity"/>
    <property type="evidence" value="ECO:0007669"/>
    <property type="project" value="UniProtKB-UniRule"/>
</dbReference>
<dbReference type="PANTHER" id="PTHR13451:SF0">
    <property type="entry name" value="CROSSOVER JUNCTION ENDONUCLEASE MUS81"/>
    <property type="match status" value="1"/>
</dbReference>
<reference evidence="5 6" key="1">
    <citation type="submission" date="2019-03" db="EMBL/GenBank/DDBJ databases">
        <title>Single cell metagenomics reveals metabolic interactions within the superorganism composed of flagellate Streblomastix strix and complex community of Bacteroidetes bacteria on its surface.</title>
        <authorList>
            <person name="Treitli S.C."/>
            <person name="Kolisko M."/>
            <person name="Husnik F."/>
            <person name="Keeling P."/>
            <person name="Hampl V."/>
        </authorList>
    </citation>
    <scope>NUCLEOTIDE SEQUENCE [LARGE SCALE GENOMIC DNA]</scope>
    <source>
        <strain evidence="5">ST1C</strain>
    </source>
</reference>
<comment type="caution">
    <text evidence="5">The sequence shown here is derived from an EMBL/GenBank/DDBJ whole genome shotgun (WGS) entry which is preliminary data.</text>
</comment>
<keyword evidence="2" id="KW-0540">Nuclease</keyword>
<keyword evidence="2" id="KW-0233">DNA recombination</keyword>
<evidence type="ECO:0000256" key="2">
    <source>
        <dbReference type="RuleBase" id="RU369042"/>
    </source>
</evidence>
<dbReference type="GO" id="GO:0003677">
    <property type="term" value="F:DNA binding"/>
    <property type="evidence" value="ECO:0007669"/>
    <property type="project" value="UniProtKB-UniRule"/>
</dbReference>
<organism evidence="5 6">
    <name type="scientific">Streblomastix strix</name>
    <dbReference type="NCBI Taxonomy" id="222440"/>
    <lineage>
        <taxon>Eukaryota</taxon>
        <taxon>Metamonada</taxon>
        <taxon>Preaxostyla</taxon>
        <taxon>Oxymonadida</taxon>
        <taxon>Streblomastigidae</taxon>
        <taxon>Streblomastix</taxon>
    </lineage>
</organism>
<keyword evidence="2" id="KW-0255">Endonuclease</keyword>
<dbReference type="Gene3D" id="3.40.50.10130">
    <property type="match status" value="1"/>
</dbReference>
<keyword evidence="2" id="KW-0234">DNA repair</keyword>
<dbReference type="OrthoDB" id="5963188at2759"/>
<dbReference type="GO" id="GO:0005634">
    <property type="term" value="C:nucleus"/>
    <property type="evidence" value="ECO:0007669"/>
    <property type="project" value="UniProtKB-SubCell"/>
</dbReference>
<dbReference type="AlphaFoldDB" id="A0A5J4QJU3"/>
<comment type="function">
    <text evidence="2">Interacts with EME1 to form a DNA structure-specific endonuclease with substrate preference for branched DNA structures with a 5'-end at the branch nick. Typical substrates include 3'-flap structures, D-loops, replication forks and nicked Holliday junctions. May be required in mitosis for the processing of stalled or collapsed replication fork intermediates. May be required in meiosis for the repair of meiosis-specific double strand breaks subsequent to single-end invasion (SEI).</text>
</comment>
<keyword evidence="2" id="KW-0479">Metal-binding</keyword>
<evidence type="ECO:0000256" key="1">
    <source>
        <dbReference type="ARBA" id="ARBA00022801"/>
    </source>
</evidence>
<dbReference type="InterPro" id="IPR011335">
    <property type="entry name" value="Restrct_endonuc-II-like"/>
</dbReference>
<dbReference type="GO" id="GO:0046872">
    <property type="term" value="F:metal ion binding"/>
    <property type="evidence" value="ECO:0007669"/>
    <property type="project" value="UniProtKB-UniRule"/>
</dbReference>
<keyword evidence="1 2" id="KW-0378">Hydrolase</keyword>
<feature type="region of interest" description="Disordered" evidence="3">
    <location>
        <begin position="1"/>
        <end position="39"/>
    </location>
</feature>
<evidence type="ECO:0000313" key="6">
    <source>
        <dbReference type="Proteomes" id="UP000324800"/>
    </source>
</evidence>
<dbReference type="GO" id="GO:0048476">
    <property type="term" value="C:Holliday junction resolvase complex"/>
    <property type="evidence" value="ECO:0007669"/>
    <property type="project" value="UniProtKB-UniRule"/>
</dbReference>
<proteinExistence type="inferred from homology"/>
<dbReference type="GO" id="GO:0048257">
    <property type="term" value="F:3'-flap endonuclease activity"/>
    <property type="evidence" value="ECO:0007669"/>
    <property type="project" value="TreeGrafter"/>
</dbReference>
<evidence type="ECO:0000256" key="3">
    <source>
        <dbReference type="SAM" id="MobiDB-lite"/>
    </source>
</evidence>
<dbReference type="GO" id="GO:0000712">
    <property type="term" value="P:resolution of meiotic recombination intermediates"/>
    <property type="evidence" value="ECO:0007669"/>
    <property type="project" value="TreeGrafter"/>
</dbReference>
<comment type="similarity">
    <text evidence="2">Belongs to the XPF family.</text>
</comment>
<dbReference type="EMBL" id="SNRW01045431">
    <property type="protein sequence ID" value="KAA6320803.1"/>
    <property type="molecule type" value="Genomic_DNA"/>
</dbReference>
<accession>A0A5J4QJU3</accession>
<keyword evidence="2" id="KW-0460">Magnesium</keyword>
<dbReference type="SUPFAM" id="SSF52980">
    <property type="entry name" value="Restriction endonuclease-like"/>
    <property type="match status" value="1"/>
</dbReference>
<comment type="subunit">
    <text evidence="2">Interacts with EME1.</text>
</comment>
<dbReference type="EC" id="3.1.22.-" evidence="2"/>
<dbReference type="GO" id="GO:0031573">
    <property type="term" value="P:mitotic intra-S DNA damage checkpoint signaling"/>
    <property type="evidence" value="ECO:0007669"/>
    <property type="project" value="TreeGrafter"/>
</dbReference>
<comment type="subcellular location">
    <subcellularLocation>
        <location evidence="2">Nucleus</location>
    </subcellularLocation>
</comment>
<dbReference type="GO" id="GO:0000727">
    <property type="term" value="P:double-strand break repair via break-induced replication"/>
    <property type="evidence" value="ECO:0007669"/>
    <property type="project" value="UniProtKB-UniRule"/>
</dbReference>
<dbReference type="InterPro" id="IPR033309">
    <property type="entry name" value="Mus81"/>
</dbReference>
<evidence type="ECO:0000259" key="4">
    <source>
        <dbReference type="Pfam" id="PF02732"/>
    </source>
</evidence>
<evidence type="ECO:0000313" key="5">
    <source>
        <dbReference type="EMBL" id="KAA6320803.1"/>
    </source>
</evidence>
<dbReference type="InterPro" id="IPR006166">
    <property type="entry name" value="ERCC4_domain"/>
</dbReference>